<comment type="subcellular location">
    <subcellularLocation>
        <location evidence="1">Cell membrane</location>
        <topology evidence="1">Multi-pass membrane protein</topology>
    </subcellularLocation>
</comment>
<dbReference type="PANTHER" id="PTHR33529">
    <property type="entry name" value="SLR0882 PROTEIN-RELATED"/>
    <property type="match status" value="1"/>
</dbReference>
<evidence type="ECO:0000313" key="8">
    <source>
        <dbReference type="Proteomes" id="UP000245086"/>
    </source>
</evidence>
<sequence length="365" mass="39159">MRISRLDFYIFRLTLVGILAAAGGVCLSIILVDIIEQLRNVSGQPHATTMTALRFTLMRTPGILELALPFAVLAGSIVTFMRLARSSEIVAMKASGVSTWRFLSPVAALAALIGLFAIFILGPMASRLNLAYENQLAALTAVATTKTGSGDRTLMWIKDRGESQQFTISAEAGQNGNYSGVTLLAFSNTDSRFLGRFDAQTARRTESAWILTNGTRSMVGSPSVPFTSLRFPIVKERVEDTQKNKDATARAMPIWDLPAAAWAAEAAGGSPQRYWLQFHRKLAMPIALLSMAMIAAVLSLSGERFGQRAIMAAAAIVAGLVVFFVNDISGALATAGYAPSWIAAWCPPLAALFVALATVSYREDG</sequence>
<dbReference type="Pfam" id="PF03739">
    <property type="entry name" value="LptF_LptG"/>
    <property type="match status" value="1"/>
</dbReference>
<keyword evidence="4 6" id="KW-1133">Transmembrane helix</keyword>
<proteinExistence type="predicted"/>
<evidence type="ECO:0000256" key="1">
    <source>
        <dbReference type="ARBA" id="ARBA00004651"/>
    </source>
</evidence>
<dbReference type="EMBL" id="BFBR01000002">
    <property type="protein sequence ID" value="GBF57106.1"/>
    <property type="molecule type" value="Genomic_DNA"/>
</dbReference>
<evidence type="ECO:0000256" key="2">
    <source>
        <dbReference type="ARBA" id="ARBA00022475"/>
    </source>
</evidence>
<reference evidence="7 8" key="1">
    <citation type="journal article" date="2018" name="Genome Announc.">
        <title>Draft Genome Sequence of "Candidatus Phycosocius bacilliformis," an Alphaproteobacterial Ectosymbiont of the Hydrocarbon-Producing Green Alga Botryococcus braunii.</title>
        <authorList>
            <person name="Tanabe Y."/>
            <person name="Yamaguchi H."/>
            <person name="Watanabe M.M."/>
        </authorList>
    </citation>
    <scope>NUCLEOTIDE SEQUENCE [LARGE SCALE GENOMIC DNA]</scope>
    <source>
        <strain evidence="7 8">BOTRYCO-2</strain>
    </source>
</reference>
<evidence type="ECO:0000256" key="6">
    <source>
        <dbReference type="SAM" id="Phobius"/>
    </source>
</evidence>
<feature type="transmembrane region" description="Helical" evidence="6">
    <location>
        <begin position="282"/>
        <end position="300"/>
    </location>
</feature>
<evidence type="ECO:0000313" key="7">
    <source>
        <dbReference type="EMBL" id="GBF57106.1"/>
    </source>
</evidence>
<evidence type="ECO:0000256" key="4">
    <source>
        <dbReference type="ARBA" id="ARBA00022989"/>
    </source>
</evidence>
<evidence type="ECO:0000256" key="5">
    <source>
        <dbReference type="ARBA" id="ARBA00023136"/>
    </source>
</evidence>
<gene>
    <name evidence="7" type="ORF">PbB2_00766</name>
</gene>
<accession>A0A2P2E7R2</accession>
<keyword evidence="8" id="KW-1185">Reference proteome</keyword>
<evidence type="ECO:0008006" key="9">
    <source>
        <dbReference type="Google" id="ProtNLM"/>
    </source>
</evidence>
<keyword evidence="3 6" id="KW-0812">Transmembrane</keyword>
<dbReference type="PANTHER" id="PTHR33529:SF2">
    <property type="entry name" value="LIPOPOLYSACCHARIDE EXPORT SYSTEM PERMEASE PROTEIN LPTG"/>
    <property type="match status" value="1"/>
</dbReference>
<dbReference type="RefSeq" id="WP_192576148.1">
    <property type="nucleotide sequence ID" value="NZ_BFBR01000002.1"/>
</dbReference>
<comment type="caution">
    <text evidence="7">The sequence shown here is derived from an EMBL/GenBank/DDBJ whole genome shotgun (WGS) entry which is preliminary data.</text>
</comment>
<name>A0A2P2E7R2_9PROT</name>
<keyword evidence="2" id="KW-1003">Cell membrane</keyword>
<dbReference type="InterPro" id="IPR005495">
    <property type="entry name" value="LptG/LptF_permease"/>
</dbReference>
<dbReference type="GO" id="GO:0043190">
    <property type="term" value="C:ATP-binding cassette (ABC) transporter complex"/>
    <property type="evidence" value="ECO:0007669"/>
    <property type="project" value="TreeGrafter"/>
</dbReference>
<keyword evidence="5 6" id="KW-0472">Membrane</keyword>
<organism evidence="7 8">
    <name type="scientific">Candidatus Phycosocius bacilliformis</name>
    <dbReference type="NCBI Taxonomy" id="1445552"/>
    <lineage>
        <taxon>Bacteria</taxon>
        <taxon>Pseudomonadati</taxon>
        <taxon>Pseudomonadota</taxon>
        <taxon>Alphaproteobacteria</taxon>
        <taxon>Caulobacterales</taxon>
        <taxon>Caulobacterales incertae sedis</taxon>
        <taxon>Candidatus Phycosocius</taxon>
    </lineage>
</organism>
<dbReference type="Proteomes" id="UP000245086">
    <property type="component" value="Unassembled WGS sequence"/>
</dbReference>
<dbReference type="AlphaFoldDB" id="A0A2P2E7R2"/>
<protein>
    <recommendedName>
        <fullName evidence="9">Lipopolysaccharide export system permease protein LptG</fullName>
    </recommendedName>
</protein>
<feature type="transmembrane region" description="Helical" evidence="6">
    <location>
        <begin position="312"/>
        <end position="335"/>
    </location>
</feature>
<feature type="transmembrane region" description="Helical" evidence="6">
    <location>
        <begin position="102"/>
        <end position="122"/>
    </location>
</feature>
<feature type="transmembrane region" description="Helical" evidence="6">
    <location>
        <begin position="9"/>
        <end position="32"/>
    </location>
</feature>
<evidence type="ECO:0000256" key="3">
    <source>
        <dbReference type="ARBA" id="ARBA00022692"/>
    </source>
</evidence>
<feature type="transmembrane region" description="Helical" evidence="6">
    <location>
        <begin position="341"/>
        <end position="361"/>
    </location>
</feature>
<feature type="transmembrane region" description="Helical" evidence="6">
    <location>
        <begin position="63"/>
        <end position="81"/>
    </location>
</feature>
<dbReference type="GO" id="GO:0015920">
    <property type="term" value="P:lipopolysaccharide transport"/>
    <property type="evidence" value="ECO:0007669"/>
    <property type="project" value="TreeGrafter"/>
</dbReference>